<name>A0A1E7Z606_9ALTE</name>
<accession>A0A1E7Z606</accession>
<dbReference type="STRING" id="1656094.BFC18_00745"/>
<dbReference type="AlphaFoldDB" id="A0A1E7Z606"/>
<reference evidence="1 2" key="1">
    <citation type="submission" date="2016-08" db="EMBL/GenBank/DDBJ databases">
        <authorList>
            <person name="Seilhamer J.J."/>
        </authorList>
    </citation>
    <scope>NUCLEOTIDE SEQUENCE [LARGE SCALE GENOMIC DNA]</scope>
    <source>
        <strain evidence="1 2">KCTC 42603</strain>
    </source>
</reference>
<gene>
    <name evidence="1" type="ORF">BFC18_00745</name>
</gene>
<organism evidence="1 2">
    <name type="scientific">Alteromonas confluentis</name>
    <dbReference type="NCBI Taxonomy" id="1656094"/>
    <lineage>
        <taxon>Bacteria</taxon>
        <taxon>Pseudomonadati</taxon>
        <taxon>Pseudomonadota</taxon>
        <taxon>Gammaproteobacteria</taxon>
        <taxon>Alteromonadales</taxon>
        <taxon>Alteromonadaceae</taxon>
        <taxon>Alteromonas/Salinimonas group</taxon>
        <taxon>Alteromonas</taxon>
    </lineage>
</organism>
<sequence>MINTVKQLMDAFHQQKTTLPYVTLKSDGSYAGWVSDFRFRFHGQKDNLRLDLNHENDRFLLYVLAVVWSRSGPWENSAFFVAHLKFNKLDNPLLWLKKEFVRQQRESRLTDAAAILQNIESPSSRKKISFRADIFNSIAILATRWTEIEKSLADCAASGDYIPFVYLLRNIDGLGTNGKKMMIKIPLILREFRCQQIYSNIPGEYCCVPDNRVKVAAKALSDMKLSSAYPGLPNLLKASAQIYAVYGDLYDLPLFASNDLHTS</sequence>
<dbReference type="EMBL" id="MDHN01000043">
    <property type="protein sequence ID" value="OFC68824.1"/>
    <property type="molecule type" value="Genomic_DNA"/>
</dbReference>
<proteinExistence type="predicted"/>
<protein>
    <submittedName>
        <fullName evidence="1">Uncharacterized protein</fullName>
    </submittedName>
</protein>
<dbReference type="Proteomes" id="UP000175691">
    <property type="component" value="Unassembled WGS sequence"/>
</dbReference>
<comment type="caution">
    <text evidence="1">The sequence shown here is derived from an EMBL/GenBank/DDBJ whole genome shotgun (WGS) entry which is preliminary data.</text>
</comment>
<keyword evidence="2" id="KW-1185">Reference proteome</keyword>
<evidence type="ECO:0000313" key="1">
    <source>
        <dbReference type="EMBL" id="OFC68824.1"/>
    </source>
</evidence>
<evidence type="ECO:0000313" key="2">
    <source>
        <dbReference type="Proteomes" id="UP000175691"/>
    </source>
</evidence>